<evidence type="ECO:0000256" key="1">
    <source>
        <dbReference type="ARBA" id="ARBA00004127"/>
    </source>
</evidence>
<keyword evidence="5" id="KW-0808">Transferase</keyword>
<proteinExistence type="predicted"/>
<keyword evidence="2" id="KW-0812">Transmembrane</keyword>
<keyword evidence="3" id="KW-1133">Transmembrane helix</keyword>
<organism evidence="5 6">
    <name type="scientific">Ornithinimicrobium humiphilum</name>
    <dbReference type="NCBI Taxonomy" id="125288"/>
    <lineage>
        <taxon>Bacteria</taxon>
        <taxon>Bacillati</taxon>
        <taxon>Actinomycetota</taxon>
        <taxon>Actinomycetes</taxon>
        <taxon>Micrococcales</taxon>
        <taxon>Ornithinimicrobiaceae</taxon>
        <taxon>Ornithinimicrobium</taxon>
    </lineage>
</organism>
<dbReference type="Gene3D" id="1.20.120.1630">
    <property type="match status" value="1"/>
</dbReference>
<dbReference type="Proteomes" id="UP000315133">
    <property type="component" value="Unassembled WGS sequence"/>
</dbReference>
<evidence type="ECO:0000256" key="4">
    <source>
        <dbReference type="ARBA" id="ARBA00023136"/>
    </source>
</evidence>
<comment type="subcellular location">
    <subcellularLocation>
        <location evidence="1">Endomembrane system</location>
        <topology evidence="1">Multi-pass membrane protein</topology>
    </subcellularLocation>
</comment>
<reference evidence="5 6" key="1">
    <citation type="submission" date="2019-06" db="EMBL/GenBank/DDBJ databases">
        <title>Sequencing the genomes of 1000 actinobacteria strains.</title>
        <authorList>
            <person name="Klenk H.-P."/>
        </authorList>
    </citation>
    <scope>NUCLEOTIDE SEQUENCE [LARGE SCALE GENOMIC DNA]</scope>
    <source>
        <strain evidence="5 6">DSM 12362</strain>
    </source>
</reference>
<dbReference type="RefSeq" id="WP_141820684.1">
    <property type="nucleotide sequence ID" value="NZ_BAAAIL010000001.1"/>
</dbReference>
<keyword evidence="5" id="KW-0489">Methyltransferase</keyword>
<dbReference type="GO" id="GO:0012505">
    <property type="term" value="C:endomembrane system"/>
    <property type="evidence" value="ECO:0007669"/>
    <property type="project" value="UniProtKB-SubCell"/>
</dbReference>
<gene>
    <name evidence="5" type="ORF">FB476_2939</name>
</gene>
<protein>
    <submittedName>
        <fullName evidence="5">Phospholipid methyltransferase</fullName>
    </submittedName>
</protein>
<dbReference type="EMBL" id="VFPU01000002">
    <property type="protein sequence ID" value="TQM91203.1"/>
    <property type="molecule type" value="Genomic_DNA"/>
</dbReference>
<dbReference type="OrthoDB" id="941586at2"/>
<dbReference type="GO" id="GO:0008168">
    <property type="term" value="F:methyltransferase activity"/>
    <property type="evidence" value="ECO:0007669"/>
    <property type="project" value="UniProtKB-KW"/>
</dbReference>
<keyword evidence="4" id="KW-0472">Membrane</keyword>
<dbReference type="Pfam" id="PF04191">
    <property type="entry name" value="PEMT"/>
    <property type="match status" value="1"/>
</dbReference>
<keyword evidence="6" id="KW-1185">Reference proteome</keyword>
<evidence type="ECO:0000256" key="2">
    <source>
        <dbReference type="ARBA" id="ARBA00022692"/>
    </source>
</evidence>
<sequence length="141" mass="14888">MRVPPVVHLAGAALAQRTVGRPPTRGSLLASAPFVAASGWLAGGAVREFVRRGTTVDPMTVDRASTLVRTGPNAVTRNPMYLGMAVLLTGHAVARRSPLALLPVAGLVAALDHWQIPAEEAALAQRFEDYAGYVASVPRWL</sequence>
<dbReference type="InterPro" id="IPR007318">
    <property type="entry name" value="Phopholipid_MeTrfase"/>
</dbReference>
<evidence type="ECO:0000313" key="5">
    <source>
        <dbReference type="EMBL" id="TQM91203.1"/>
    </source>
</evidence>
<comment type="caution">
    <text evidence="5">The sequence shown here is derived from an EMBL/GenBank/DDBJ whole genome shotgun (WGS) entry which is preliminary data.</text>
</comment>
<dbReference type="AlphaFoldDB" id="A0A543K841"/>
<dbReference type="GO" id="GO:0032259">
    <property type="term" value="P:methylation"/>
    <property type="evidence" value="ECO:0007669"/>
    <property type="project" value="UniProtKB-KW"/>
</dbReference>
<name>A0A543K841_9MICO</name>
<accession>A0A543K841</accession>
<evidence type="ECO:0000256" key="3">
    <source>
        <dbReference type="ARBA" id="ARBA00022989"/>
    </source>
</evidence>
<evidence type="ECO:0000313" key="6">
    <source>
        <dbReference type="Proteomes" id="UP000315133"/>
    </source>
</evidence>